<evidence type="ECO:0000313" key="4">
    <source>
        <dbReference type="EMBL" id="KNG75512.1"/>
    </source>
</evidence>
<dbReference type="InterPro" id="IPR006373">
    <property type="entry name" value="VSA_Rifin"/>
</dbReference>
<keyword evidence="3" id="KW-0732">Signal</keyword>
<name>A0A0L1I7Q5_PLAFA</name>
<reference evidence="5" key="2">
    <citation type="submission" date="2015-07" db="EMBL/GenBank/DDBJ databases">
        <title>The genome sequence of Plasmodium falciparum IGH-CR14.</title>
        <authorList>
            <consortium name="The Broad Institute Genome Sequencing Platform"/>
            <person name="Volkman S.K."/>
            <person name="Neafsey D.E."/>
            <person name="Dash A.P."/>
            <person name="Chitnis C.E."/>
            <person name="Hartl D.L."/>
            <person name="Young S.K."/>
            <person name="Kodira C.D."/>
            <person name="Zeng Q."/>
            <person name="Koehrsen M."/>
            <person name="Godfrey P."/>
            <person name="Alvarado L."/>
            <person name="Berlin A."/>
            <person name="Borenstein D."/>
            <person name="Chen Z."/>
            <person name="Engels R."/>
            <person name="Freedman E."/>
            <person name="Gellesch M."/>
            <person name="Goldberg J."/>
            <person name="Griggs A."/>
            <person name="Gujja S."/>
            <person name="Heiman D."/>
            <person name="Hepburn T."/>
            <person name="Howarth C."/>
            <person name="Jen D."/>
            <person name="Larson L."/>
            <person name="Lewis B."/>
            <person name="Mehta T."/>
            <person name="Park D."/>
            <person name="Pearson M."/>
            <person name="Roberts A."/>
            <person name="Saif S."/>
            <person name="Shea T."/>
            <person name="Shenoy N."/>
            <person name="Sisk P."/>
            <person name="Stolte C."/>
            <person name="Sykes S."/>
            <person name="Walk T."/>
            <person name="White J."/>
            <person name="Yandava C."/>
            <person name="Wirth D.F."/>
            <person name="Nusbaum C."/>
            <person name="Birren B."/>
        </authorList>
    </citation>
    <scope>NUCLEOTIDE SEQUENCE [LARGE SCALE GENOMIC DNA]</scope>
    <source>
        <strain evidence="5">IGH-CR14</strain>
    </source>
</reference>
<dbReference type="Proteomes" id="UP000054562">
    <property type="component" value="Unassembled WGS sequence"/>
</dbReference>
<evidence type="ECO:0000313" key="5">
    <source>
        <dbReference type="Proteomes" id="UP000054562"/>
    </source>
</evidence>
<accession>A0A0L1I7Q5</accession>
<dbReference type="EMBL" id="GG665062">
    <property type="protein sequence ID" value="KNG75512.1"/>
    <property type="molecule type" value="Genomic_DNA"/>
</dbReference>
<keyword evidence="2" id="KW-0812">Transmembrane</keyword>
<feature type="coiled-coil region" evidence="1">
    <location>
        <begin position="69"/>
        <end position="100"/>
    </location>
</feature>
<sequence>MKIHYIDILLFALPLNILVNNQRNHNNSTYHTSNTKTIKSHRSLCECELYAQSNYENDQEMKDVIKEFNDRTAQRFEEYNERMQVKKNQCKEQCDKEIQQIILKDKIEKELTERFSALETKIDTNDILTCICEKSVADKVEKTCVKCGRILGTAVPELSLIGGTAVYAAAVNAATKAGMEAVLDVLNSIGGMSQLFGAKIEELVTLATYDQPMTLVTTILSEKKKLCLCVANKNKILCSGIETLFAQNLPARIAGAVNQGVDTANHTWATATTPTTFLSNPIILSSIAIVVIVFFTLIIYFILRYIRKKKMNKKLQYIKLLKE</sequence>
<feature type="chain" id="PRO_5005552555" evidence="3">
    <location>
        <begin position="19"/>
        <end position="323"/>
    </location>
</feature>
<proteinExistence type="predicted"/>
<feature type="signal peptide" evidence="3">
    <location>
        <begin position="1"/>
        <end position="18"/>
    </location>
</feature>
<evidence type="ECO:0000256" key="3">
    <source>
        <dbReference type="SAM" id="SignalP"/>
    </source>
</evidence>
<dbReference type="NCBIfam" id="TIGR01477">
    <property type="entry name" value="RIFIN"/>
    <property type="match status" value="1"/>
</dbReference>
<protein>
    <submittedName>
        <fullName evidence="4">Rifin</fullName>
    </submittedName>
</protein>
<dbReference type="Pfam" id="PF02009">
    <property type="entry name" value="RIFIN"/>
    <property type="match status" value="1"/>
</dbReference>
<evidence type="ECO:0000256" key="2">
    <source>
        <dbReference type="SAM" id="Phobius"/>
    </source>
</evidence>
<organism evidence="4 5">
    <name type="scientific">Plasmodium falciparum IGH-CR14</name>
    <dbReference type="NCBI Taxonomy" id="580059"/>
    <lineage>
        <taxon>Eukaryota</taxon>
        <taxon>Sar</taxon>
        <taxon>Alveolata</taxon>
        <taxon>Apicomplexa</taxon>
        <taxon>Aconoidasida</taxon>
        <taxon>Haemosporida</taxon>
        <taxon>Plasmodiidae</taxon>
        <taxon>Plasmodium</taxon>
        <taxon>Plasmodium (Laverania)</taxon>
    </lineage>
</organism>
<keyword evidence="1" id="KW-0175">Coiled coil</keyword>
<evidence type="ECO:0000256" key="1">
    <source>
        <dbReference type="SAM" id="Coils"/>
    </source>
</evidence>
<feature type="transmembrane region" description="Helical" evidence="2">
    <location>
        <begin position="282"/>
        <end position="303"/>
    </location>
</feature>
<keyword evidence="2" id="KW-0472">Membrane</keyword>
<reference evidence="5" key="1">
    <citation type="submission" date="2015-07" db="EMBL/GenBank/DDBJ databases">
        <title>Annotation of Plasmodium falciparum IGH-CR14.</title>
        <authorList>
            <consortium name="The Broad Institute Genome Sequencing Platform"/>
            <person name="Volkman S.K."/>
            <person name="Neafsey D.E."/>
            <person name="Dash A.P."/>
            <person name="Chitnis C.E."/>
            <person name="Hartl D.L."/>
            <person name="Young S.K."/>
            <person name="Zeng Q."/>
            <person name="Koehrsen M."/>
            <person name="Alvarado L."/>
            <person name="Berlin A."/>
            <person name="Borenstein D."/>
            <person name="Chapman S.B."/>
            <person name="Chen Z."/>
            <person name="Engels R."/>
            <person name="Freedman E."/>
            <person name="Gellesch M."/>
            <person name="Goldberg J."/>
            <person name="Griggs A."/>
            <person name="Gujja S."/>
            <person name="Heilman E.R."/>
            <person name="Heiman D.I."/>
            <person name="Howarth C."/>
            <person name="Jen D."/>
            <person name="Larson L."/>
            <person name="Mehta T."/>
            <person name="Neiman D."/>
            <person name="Park D."/>
            <person name="Pearson M."/>
            <person name="Roberts A."/>
            <person name="Saif S."/>
            <person name="Shea T."/>
            <person name="Shenoy N."/>
            <person name="Sisk P."/>
            <person name="Stolte C."/>
            <person name="Sykes S."/>
            <person name="Walk T."/>
            <person name="White J."/>
            <person name="Yandava C."/>
            <person name="Haas B."/>
            <person name="Henn M.R."/>
            <person name="Nusbaum C."/>
            <person name="Birren B."/>
        </authorList>
    </citation>
    <scope>NUCLEOTIDE SEQUENCE [LARGE SCALE GENOMIC DNA]</scope>
    <source>
        <strain evidence="5">IGH-CR14</strain>
    </source>
</reference>
<keyword evidence="2" id="KW-1133">Transmembrane helix</keyword>
<gene>
    <name evidence="4" type="ORF">PFMG_01693</name>
</gene>
<dbReference type="AlphaFoldDB" id="A0A0L1I7Q5"/>